<evidence type="ECO:0000256" key="1">
    <source>
        <dbReference type="SAM" id="MobiDB-lite"/>
    </source>
</evidence>
<evidence type="ECO:0000313" key="2">
    <source>
        <dbReference type="EMBL" id="ODO05079.1"/>
    </source>
</evidence>
<dbReference type="OrthoDB" id="2150604at2759"/>
<feature type="region of interest" description="Disordered" evidence="1">
    <location>
        <begin position="1"/>
        <end position="22"/>
    </location>
</feature>
<dbReference type="Proteomes" id="UP000094819">
    <property type="component" value="Unassembled WGS sequence"/>
</dbReference>
<evidence type="ECO:0000313" key="3">
    <source>
        <dbReference type="Proteomes" id="UP000094819"/>
    </source>
</evidence>
<organism evidence="2 3">
    <name type="scientific">Cryptococcus wingfieldii CBS 7118</name>
    <dbReference type="NCBI Taxonomy" id="1295528"/>
    <lineage>
        <taxon>Eukaryota</taxon>
        <taxon>Fungi</taxon>
        <taxon>Dikarya</taxon>
        <taxon>Basidiomycota</taxon>
        <taxon>Agaricomycotina</taxon>
        <taxon>Tremellomycetes</taxon>
        <taxon>Tremellales</taxon>
        <taxon>Cryptococcaceae</taxon>
        <taxon>Cryptococcus</taxon>
    </lineage>
</organism>
<dbReference type="GeneID" id="30190979"/>
<comment type="caution">
    <text evidence="2">The sequence shown here is derived from an EMBL/GenBank/DDBJ whole genome shotgun (WGS) entry which is preliminary data.</text>
</comment>
<dbReference type="EMBL" id="AWGH01000004">
    <property type="protein sequence ID" value="ODO05079.1"/>
    <property type="molecule type" value="Genomic_DNA"/>
</dbReference>
<keyword evidence="3" id="KW-1185">Reference proteome</keyword>
<accession>A0A1E3JW46</accession>
<sequence>MPTSSAQPSRPRECCSSPSHFLSRSRKGLPTIVALGTAYCSSTQAPTRAFLAGRIGELQAHFPTLYAQFGYGRGDMVATREEGPWSATMIIQDDQYLADSGTEGDVFTKLLLDEGNRMSRNVSSRDDSPLWQVGVHTHPLRPRVYITLTLDHVLADGHGALNLLQALLAPSIADLPYERVEDIPSFEDTVDVAPPAAADRQGEPPSPYIWPSVPPKIMLSQATPSASIFSLSVKDLSLLKAAAKAHGVPTLHPVLKTIYSFALWSVYRLDSPSLRLASSTPRSERNLTLGHAYCTGNYVCAHKFDISIYEGQNFWYVARRVLEQITDPVDLARARAVSGPEPPPQPKPLGIPAPFTQSFSFSNLGLSSLPSGADDMSWLAVPTENGKGPMSVMVIGFERGLRVCTTWRDGGAVEMKEVKEVERIFNRVVRRLIEGKDLADELIE</sequence>
<protein>
    <recommendedName>
        <fullName evidence="4">Alcohol acetyltransferase</fullName>
    </recommendedName>
</protein>
<proteinExistence type="predicted"/>
<dbReference type="PANTHER" id="PTHR28037">
    <property type="entry name" value="ALCOHOL O-ACETYLTRANSFERASE 1-RELATED"/>
    <property type="match status" value="1"/>
</dbReference>
<dbReference type="PANTHER" id="PTHR28037:SF1">
    <property type="entry name" value="ALCOHOL O-ACETYLTRANSFERASE 1-RELATED"/>
    <property type="match status" value="1"/>
</dbReference>
<reference evidence="2 3" key="1">
    <citation type="submission" date="2016-06" db="EMBL/GenBank/DDBJ databases">
        <title>Evolution of pathogenesis and genome organization in the Tremellales.</title>
        <authorList>
            <person name="Cuomo C."/>
            <person name="Litvintseva A."/>
            <person name="Heitman J."/>
            <person name="Chen Y."/>
            <person name="Sun S."/>
            <person name="Springer D."/>
            <person name="Dromer F."/>
            <person name="Young S."/>
            <person name="Zeng Q."/>
            <person name="Chapman S."/>
            <person name="Gujja S."/>
            <person name="Saif S."/>
            <person name="Birren B."/>
        </authorList>
    </citation>
    <scope>NUCLEOTIDE SEQUENCE [LARGE SCALE GENOMIC DNA]</scope>
    <source>
        <strain evidence="2 3">CBS 7118</strain>
    </source>
</reference>
<dbReference type="AlphaFoldDB" id="A0A1E3JW46"/>
<dbReference type="RefSeq" id="XP_019033734.1">
    <property type="nucleotide sequence ID" value="XM_019173927.1"/>
</dbReference>
<dbReference type="InterPro" id="IPR052058">
    <property type="entry name" value="Alcohol_O-acetyltransferase"/>
</dbReference>
<gene>
    <name evidence="2" type="ORF">L198_01766</name>
</gene>
<name>A0A1E3JW46_9TREE</name>
<evidence type="ECO:0008006" key="4">
    <source>
        <dbReference type="Google" id="ProtNLM"/>
    </source>
</evidence>